<name>A0A1I4T849_9RHOB</name>
<evidence type="ECO:0000313" key="9">
    <source>
        <dbReference type="Proteomes" id="UP000199144"/>
    </source>
</evidence>
<dbReference type="InterPro" id="IPR006118">
    <property type="entry name" value="Recombinase_CS"/>
</dbReference>
<dbReference type="PANTHER" id="PTHR30461">
    <property type="entry name" value="DNA-INVERTASE FROM LAMBDOID PROPHAGE"/>
    <property type="match status" value="1"/>
</dbReference>
<dbReference type="InterPro" id="IPR006119">
    <property type="entry name" value="Resolv_N"/>
</dbReference>
<dbReference type="InterPro" id="IPR036162">
    <property type="entry name" value="Resolvase-like_N_sf"/>
</dbReference>
<evidence type="ECO:0000256" key="3">
    <source>
        <dbReference type="ARBA" id="ARBA00023172"/>
    </source>
</evidence>
<proteinExistence type="predicted"/>
<dbReference type="InterPro" id="IPR050639">
    <property type="entry name" value="SSR_resolvase"/>
</dbReference>
<dbReference type="SUPFAM" id="SSF53041">
    <property type="entry name" value="Resolvase-like"/>
    <property type="match status" value="1"/>
</dbReference>
<dbReference type="AlphaFoldDB" id="A0A1I4T849"/>
<dbReference type="Gene3D" id="3.40.50.1390">
    <property type="entry name" value="Resolvase, N-terminal catalytic domain"/>
    <property type="match status" value="1"/>
</dbReference>
<keyword evidence="9" id="KW-1185">Reference proteome</keyword>
<evidence type="ECO:0000256" key="1">
    <source>
        <dbReference type="ARBA" id="ARBA00022908"/>
    </source>
</evidence>
<reference evidence="8 9" key="1">
    <citation type="submission" date="2016-10" db="EMBL/GenBank/DDBJ databases">
        <authorList>
            <person name="de Groot N.N."/>
        </authorList>
    </citation>
    <scope>NUCLEOTIDE SEQUENCE [LARGE SCALE GENOMIC DNA]</scope>
    <source>
        <strain evidence="8 9">DSM 15283</strain>
    </source>
</reference>
<dbReference type="InterPro" id="IPR011109">
    <property type="entry name" value="DNA_bind_recombinase_dom"/>
</dbReference>
<dbReference type="GO" id="GO:0000150">
    <property type="term" value="F:DNA strand exchange activity"/>
    <property type="evidence" value="ECO:0007669"/>
    <property type="project" value="InterPro"/>
</dbReference>
<feature type="active site" description="O-(5'-phospho-DNA)-serine intermediate" evidence="4 5">
    <location>
        <position position="11"/>
    </location>
</feature>
<dbReference type="STRING" id="254406.SAMN04488042_11431"/>
<keyword evidence="2" id="KW-0238">DNA-binding</keyword>
<dbReference type="OrthoDB" id="7277848at2"/>
<accession>A0A1I4T849</accession>
<evidence type="ECO:0000256" key="4">
    <source>
        <dbReference type="PIRSR" id="PIRSR606118-50"/>
    </source>
</evidence>
<keyword evidence="3" id="KW-0233">DNA recombination</keyword>
<evidence type="ECO:0000259" key="7">
    <source>
        <dbReference type="PROSITE" id="PS51737"/>
    </source>
</evidence>
<dbReference type="InterPro" id="IPR038109">
    <property type="entry name" value="DNA_bind_recomb_sf"/>
</dbReference>
<gene>
    <name evidence="8" type="ORF">SAMN04488042_11431</name>
</gene>
<dbReference type="PANTHER" id="PTHR30461:SF23">
    <property type="entry name" value="DNA RECOMBINASE-RELATED"/>
    <property type="match status" value="1"/>
</dbReference>
<dbReference type="Proteomes" id="UP000199144">
    <property type="component" value="Unassembled WGS sequence"/>
</dbReference>
<organism evidence="8 9">
    <name type="scientific">Shimia aestuarii</name>
    <dbReference type="NCBI Taxonomy" id="254406"/>
    <lineage>
        <taxon>Bacteria</taxon>
        <taxon>Pseudomonadati</taxon>
        <taxon>Pseudomonadota</taxon>
        <taxon>Alphaproteobacteria</taxon>
        <taxon>Rhodobacterales</taxon>
        <taxon>Roseobacteraceae</taxon>
    </lineage>
</organism>
<protein>
    <submittedName>
        <fullName evidence="8">Site-specific DNA recombinase</fullName>
    </submittedName>
</protein>
<dbReference type="Gene3D" id="3.90.1750.20">
    <property type="entry name" value="Putative Large Serine Recombinase, Chain B, Domain 2"/>
    <property type="match status" value="1"/>
</dbReference>
<dbReference type="InterPro" id="IPR025827">
    <property type="entry name" value="Zn_ribbon_recom_dom"/>
</dbReference>
<dbReference type="SMART" id="SM00857">
    <property type="entry name" value="Resolvase"/>
    <property type="match status" value="1"/>
</dbReference>
<evidence type="ECO:0000256" key="5">
    <source>
        <dbReference type="PROSITE-ProRule" id="PRU10137"/>
    </source>
</evidence>
<dbReference type="PROSITE" id="PS51737">
    <property type="entry name" value="RECOMBINASE_DNA_BIND"/>
    <property type="match status" value="1"/>
</dbReference>
<keyword evidence="1" id="KW-0229">DNA integration</keyword>
<dbReference type="PROSITE" id="PS00397">
    <property type="entry name" value="RECOMBINASES_1"/>
    <property type="match status" value="1"/>
</dbReference>
<evidence type="ECO:0000313" key="8">
    <source>
        <dbReference type="EMBL" id="SFM72747.1"/>
    </source>
</evidence>
<feature type="domain" description="Resolvase/invertase-type recombinase catalytic" evidence="6">
    <location>
        <begin position="3"/>
        <end position="147"/>
    </location>
</feature>
<dbReference type="PROSITE" id="PS51736">
    <property type="entry name" value="RECOMBINASES_3"/>
    <property type="match status" value="1"/>
</dbReference>
<dbReference type="CDD" id="cd00338">
    <property type="entry name" value="Ser_Recombinase"/>
    <property type="match status" value="1"/>
</dbReference>
<evidence type="ECO:0000259" key="6">
    <source>
        <dbReference type="PROSITE" id="PS51736"/>
    </source>
</evidence>
<dbReference type="GO" id="GO:0003677">
    <property type="term" value="F:DNA binding"/>
    <property type="evidence" value="ECO:0007669"/>
    <property type="project" value="UniProtKB-KW"/>
</dbReference>
<feature type="domain" description="Recombinase" evidence="7">
    <location>
        <begin position="154"/>
        <end position="263"/>
    </location>
</feature>
<dbReference type="Pfam" id="PF07508">
    <property type="entry name" value="Recombinase"/>
    <property type="match status" value="1"/>
</dbReference>
<dbReference type="Pfam" id="PF13408">
    <property type="entry name" value="Zn_ribbon_recom"/>
    <property type="match status" value="1"/>
</dbReference>
<dbReference type="GO" id="GO:0015074">
    <property type="term" value="P:DNA integration"/>
    <property type="evidence" value="ECO:0007669"/>
    <property type="project" value="UniProtKB-KW"/>
</dbReference>
<dbReference type="EMBL" id="FOTQ01000014">
    <property type="protein sequence ID" value="SFM72747.1"/>
    <property type="molecule type" value="Genomic_DNA"/>
</dbReference>
<dbReference type="Pfam" id="PF00239">
    <property type="entry name" value="Resolvase"/>
    <property type="match status" value="1"/>
</dbReference>
<evidence type="ECO:0000256" key="2">
    <source>
        <dbReference type="ARBA" id="ARBA00023125"/>
    </source>
</evidence>
<dbReference type="RefSeq" id="WP_093096857.1">
    <property type="nucleotide sequence ID" value="NZ_FOTQ01000014.1"/>
</dbReference>
<sequence length="503" mass="57445">MKTCFGYIRVSTQRQGEGVSLIAQKEAIQAFADRQSLSVIEWFEEKQTAAKGGRPIFNQMLRKLKRGKAQGVIMHKIDRSARNMRDWAMVTELPDLGIDVHIATESLDFTSRGGRLTADIQAVIAADYIRNLRDETIKGLTGRLKQGLYPFRAPIGYLDQGKGKPKIPDPKKAPLIREMFELYATGKYSLRSLQVESNRRGLRNNNDKPLSLHGIATILNNPFYTGLIVIRRTGQSYEGVHKPIVSTSLYQQVQALKNGRCGKKITRHKHRYRGLFRCGLCGAAMSPELQKGHVYYRCQTPPCETKTIREDRLDAEIFSALTRLQLTPEQATALRNAWAKDQCEQEQATQREALSLQIAREETRLQRLADLLIDGDIDRGTFQEKKQALELSIRVRREERAALPDPRQIVQDRMDFLELMKNLTLLHICATPAEKREIVENAFSNRIVVGKNVDLKPHNWLQTRDIFQPVFSGAPYRHTSRTHPEFSRLTKFLPTLKEKVSQT</sequence>